<evidence type="ECO:0000256" key="3">
    <source>
        <dbReference type="RuleBase" id="RU003707"/>
    </source>
</evidence>
<sequence length="269" mass="29587">MATPLTFRDLQLEFIATEQQGPIAYIKLNRPPVNAHHMPMLLDLERAILAVRFDPSVKVAIVTSQLPRYFSAGADIRVIRDDDPEQVGLLSQTSKEILQRMRTTAKIFIAGIDGHCMGGGLEIALACDYRIASDGPWQFGLPEVQLGVLPGEGGTQLLGRLLGPHLTLRLSVSGESFGVQKAHELGIVDEVYEPEAYASSLQAFAERIAQGPTRAIGFIKTVINEGLDLPLQGGFALERELQNQLLRTEDVREGVAAFLERRPPRFHGR</sequence>
<proteinExistence type="inferred from homology"/>
<evidence type="ECO:0000313" key="5">
    <source>
        <dbReference type="Proteomes" id="UP000248706"/>
    </source>
</evidence>
<dbReference type="GO" id="GO:0016836">
    <property type="term" value="F:hydro-lyase activity"/>
    <property type="evidence" value="ECO:0007669"/>
    <property type="project" value="UniProtKB-ARBA"/>
</dbReference>
<dbReference type="EMBL" id="MCIF01000002">
    <property type="protein sequence ID" value="RAQ94121.1"/>
    <property type="molecule type" value="Genomic_DNA"/>
</dbReference>
<dbReference type="RefSeq" id="WP_112425771.1">
    <property type="nucleotide sequence ID" value="NZ_MCIF01000002.1"/>
</dbReference>
<dbReference type="Gene3D" id="3.90.226.10">
    <property type="entry name" value="2-enoyl-CoA Hydratase, Chain A, domain 1"/>
    <property type="match status" value="1"/>
</dbReference>
<protein>
    <submittedName>
        <fullName evidence="4">Enoyl-CoA hydratase</fullName>
    </submittedName>
</protein>
<dbReference type="GO" id="GO:0006635">
    <property type="term" value="P:fatty acid beta-oxidation"/>
    <property type="evidence" value="ECO:0007669"/>
    <property type="project" value="TreeGrafter"/>
</dbReference>
<keyword evidence="2" id="KW-0456">Lyase</keyword>
<dbReference type="InterPro" id="IPR029045">
    <property type="entry name" value="ClpP/crotonase-like_dom_sf"/>
</dbReference>
<reference evidence="4 5" key="1">
    <citation type="submission" date="2016-08" db="EMBL/GenBank/DDBJ databases">
        <title>Analysis of Carbohydrate Active Enzymes in Thermogemmatispora T81 Reveals Carbohydrate Degradation Ability.</title>
        <authorList>
            <person name="Tomazini A."/>
            <person name="Lal S."/>
            <person name="Stott M."/>
            <person name="Henrissat B."/>
            <person name="Polikarpov I."/>
            <person name="Sparling R."/>
            <person name="Levin D.B."/>
        </authorList>
    </citation>
    <scope>NUCLEOTIDE SEQUENCE [LARGE SCALE GENOMIC DNA]</scope>
    <source>
        <strain evidence="4 5">T81</strain>
    </source>
</reference>
<dbReference type="PANTHER" id="PTHR11941">
    <property type="entry name" value="ENOYL-COA HYDRATASE-RELATED"/>
    <property type="match status" value="1"/>
</dbReference>
<evidence type="ECO:0000313" key="4">
    <source>
        <dbReference type="EMBL" id="RAQ94121.1"/>
    </source>
</evidence>
<accession>A0A328VBJ6</accession>
<dbReference type="Pfam" id="PF00378">
    <property type="entry name" value="ECH_1"/>
    <property type="match status" value="1"/>
</dbReference>
<dbReference type="InterPro" id="IPR014748">
    <property type="entry name" value="Enoyl-CoA_hydra_C"/>
</dbReference>
<evidence type="ECO:0000256" key="1">
    <source>
        <dbReference type="ARBA" id="ARBA00005254"/>
    </source>
</evidence>
<dbReference type="PANTHER" id="PTHR11941:SF54">
    <property type="entry name" value="ENOYL-COA HYDRATASE, MITOCHONDRIAL"/>
    <property type="match status" value="1"/>
</dbReference>
<comment type="similarity">
    <text evidence="1 3">Belongs to the enoyl-CoA hydratase/isomerase family.</text>
</comment>
<organism evidence="4 5">
    <name type="scientific">Thermogemmatispora tikiterensis</name>
    <dbReference type="NCBI Taxonomy" id="1825093"/>
    <lineage>
        <taxon>Bacteria</taxon>
        <taxon>Bacillati</taxon>
        <taxon>Chloroflexota</taxon>
        <taxon>Ktedonobacteria</taxon>
        <taxon>Thermogemmatisporales</taxon>
        <taxon>Thermogemmatisporaceae</taxon>
        <taxon>Thermogemmatispora</taxon>
    </lineage>
</organism>
<dbReference type="OrthoDB" id="9777977at2"/>
<dbReference type="CDD" id="cd06558">
    <property type="entry name" value="crotonase-like"/>
    <property type="match status" value="1"/>
</dbReference>
<dbReference type="Proteomes" id="UP000248706">
    <property type="component" value="Unassembled WGS sequence"/>
</dbReference>
<dbReference type="SUPFAM" id="SSF52096">
    <property type="entry name" value="ClpP/crotonase"/>
    <property type="match status" value="1"/>
</dbReference>
<name>A0A328VBJ6_9CHLR</name>
<gene>
    <name evidence="4" type="ORF">A4R35_01160</name>
</gene>
<dbReference type="InterPro" id="IPR018376">
    <property type="entry name" value="Enoyl-CoA_hyd/isom_CS"/>
</dbReference>
<dbReference type="AlphaFoldDB" id="A0A328VBJ6"/>
<dbReference type="FunFam" id="1.10.12.10:FF:000001">
    <property type="entry name" value="Probable enoyl-CoA hydratase, mitochondrial"/>
    <property type="match status" value="1"/>
</dbReference>
<evidence type="ECO:0000256" key="2">
    <source>
        <dbReference type="ARBA" id="ARBA00023239"/>
    </source>
</evidence>
<dbReference type="InterPro" id="IPR001753">
    <property type="entry name" value="Enoyl-CoA_hydra/iso"/>
</dbReference>
<keyword evidence="5" id="KW-1185">Reference proteome</keyword>
<comment type="caution">
    <text evidence="4">The sequence shown here is derived from an EMBL/GenBank/DDBJ whole genome shotgun (WGS) entry which is preliminary data.</text>
</comment>
<dbReference type="Gene3D" id="1.10.12.10">
    <property type="entry name" value="Lyase 2-enoyl-coa Hydratase, Chain A, domain 2"/>
    <property type="match status" value="1"/>
</dbReference>
<dbReference type="PROSITE" id="PS00166">
    <property type="entry name" value="ENOYL_COA_HYDRATASE"/>
    <property type="match status" value="1"/>
</dbReference>